<sequence>MNEIMQFSTILVGIVTALVRLVRITSPAFPEQYIPLFSVFIGIICAVCGSGIVFASVTLKQAVWVGILAGLSSAGLFRIGQPRQKLMNKEDRLK</sequence>
<keyword evidence="1" id="KW-1133">Transmembrane helix</keyword>
<keyword evidence="1" id="KW-0812">Transmembrane</keyword>
<dbReference type="EMBL" id="SNYJ01000012">
    <property type="protein sequence ID" value="TDQ37668.1"/>
    <property type="molecule type" value="Genomic_DNA"/>
</dbReference>
<comment type="caution">
    <text evidence="2">The sequence shown here is derived from an EMBL/GenBank/DDBJ whole genome shotgun (WGS) entry which is preliminary data.</text>
</comment>
<feature type="transmembrane region" description="Helical" evidence="1">
    <location>
        <begin position="34"/>
        <end position="55"/>
    </location>
</feature>
<dbReference type="InterPro" id="IPR009708">
    <property type="entry name" value="Phage_A118_holin/antiholin"/>
</dbReference>
<dbReference type="Pfam" id="PF06946">
    <property type="entry name" value="Phage_holin_5_1"/>
    <property type="match status" value="1"/>
</dbReference>
<name>A0A4R6TV68_9BACI</name>
<gene>
    <name evidence="2" type="ORF">EV213_11228</name>
</gene>
<evidence type="ECO:0000313" key="3">
    <source>
        <dbReference type="Proteomes" id="UP000295632"/>
    </source>
</evidence>
<feature type="transmembrane region" description="Helical" evidence="1">
    <location>
        <begin position="6"/>
        <end position="22"/>
    </location>
</feature>
<accession>A0A4R6TV68</accession>
<dbReference type="Proteomes" id="UP000295632">
    <property type="component" value="Unassembled WGS sequence"/>
</dbReference>
<evidence type="ECO:0000313" key="2">
    <source>
        <dbReference type="EMBL" id="TDQ37668.1"/>
    </source>
</evidence>
<keyword evidence="3" id="KW-1185">Reference proteome</keyword>
<dbReference type="AlphaFoldDB" id="A0A4R6TV68"/>
<reference evidence="2 3" key="1">
    <citation type="submission" date="2019-03" db="EMBL/GenBank/DDBJ databases">
        <title>Genomic Encyclopedia of Type Strains, Phase IV (KMG-IV): sequencing the most valuable type-strain genomes for metagenomic binning, comparative biology and taxonomic classification.</title>
        <authorList>
            <person name="Goeker M."/>
        </authorList>
    </citation>
    <scope>NUCLEOTIDE SEQUENCE [LARGE SCALE GENOMIC DNA]</scope>
    <source>
        <strain evidence="2 3">DSM 28697</strain>
    </source>
</reference>
<evidence type="ECO:0000256" key="1">
    <source>
        <dbReference type="SAM" id="Phobius"/>
    </source>
</evidence>
<proteinExistence type="predicted"/>
<keyword evidence="1" id="KW-0472">Membrane</keyword>
<feature type="transmembrane region" description="Helical" evidence="1">
    <location>
        <begin position="61"/>
        <end position="79"/>
    </location>
</feature>
<protein>
    <submittedName>
        <fullName evidence="2">A118-like holin Hol118</fullName>
    </submittedName>
</protein>
<dbReference type="RefSeq" id="WP_133581136.1">
    <property type="nucleotide sequence ID" value="NZ_SNYJ01000012.1"/>
</dbReference>
<organism evidence="2 3">
    <name type="scientific">Aureibacillus halotolerans</name>
    <dbReference type="NCBI Taxonomy" id="1508390"/>
    <lineage>
        <taxon>Bacteria</taxon>
        <taxon>Bacillati</taxon>
        <taxon>Bacillota</taxon>
        <taxon>Bacilli</taxon>
        <taxon>Bacillales</taxon>
        <taxon>Bacillaceae</taxon>
        <taxon>Aureibacillus</taxon>
    </lineage>
</organism>